<accession>A0A382KLI3</accession>
<protein>
    <submittedName>
        <fullName evidence="1">Uncharacterized protein</fullName>
    </submittedName>
</protein>
<dbReference type="AlphaFoldDB" id="A0A382KLI3"/>
<proteinExistence type="predicted"/>
<gene>
    <name evidence="1" type="ORF">METZ01_LOCUS278182</name>
</gene>
<dbReference type="EMBL" id="UINC01081459">
    <property type="protein sequence ID" value="SVC25328.1"/>
    <property type="molecule type" value="Genomic_DNA"/>
</dbReference>
<name>A0A382KLI3_9ZZZZ</name>
<reference evidence="1" key="1">
    <citation type="submission" date="2018-05" db="EMBL/GenBank/DDBJ databases">
        <authorList>
            <person name="Lanie J.A."/>
            <person name="Ng W.-L."/>
            <person name="Kazmierczak K.M."/>
            <person name="Andrzejewski T.M."/>
            <person name="Davidsen T.M."/>
            <person name="Wayne K.J."/>
            <person name="Tettelin H."/>
            <person name="Glass J.I."/>
            <person name="Rusch D."/>
            <person name="Podicherti R."/>
            <person name="Tsui H.-C.T."/>
            <person name="Winkler M.E."/>
        </authorList>
    </citation>
    <scope>NUCLEOTIDE SEQUENCE</scope>
</reference>
<evidence type="ECO:0000313" key="1">
    <source>
        <dbReference type="EMBL" id="SVC25328.1"/>
    </source>
</evidence>
<sequence>MYLFRPLYQSGPRLPPQIDLQGVQSVTMSTESARPTGPGASADWNSWASRMTAVAAGL</sequence>
<organism evidence="1">
    <name type="scientific">marine metagenome</name>
    <dbReference type="NCBI Taxonomy" id="408172"/>
    <lineage>
        <taxon>unclassified sequences</taxon>
        <taxon>metagenomes</taxon>
        <taxon>ecological metagenomes</taxon>
    </lineage>
</organism>
<feature type="non-terminal residue" evidence="1">
    <location>
        <position position="58"/>
    </location>
</feature>